<evidence type="ECO:0000313" key="1">
    <source>
        <dbReference type="EMBL" id="JAD54986.1"/>
    </source>
</evidence>
<dbReference type="AlphaFoldDB" id="A0A0A9AV37"/>
<reference evidence="1" key="1">
    <citation type="submission" date="2014-09" db="EMBL/GenBank/DDBJ databases">
        <authorList>
            <person name="Magalhaes I.L.F."/>
            <person name="Oliveira U."/>
            <person name="Santos F.R."/>
            <person name="Vidigal T.H.D.A."/>
            <person name="Brescovit A.D."/>
            <person name="Santos A.J."/>
        </authorList>
    </citation>
    <scope>NUCLEOTIDE SEQUENCE</scope>
    <source>
        <tissue evidence="1">Shoot tissue taken approximately 20 cm above the soil surface</tissue>
    </source>
</reference>
<name>A0A0A9AV37_ARUDO</name>
<sequence length="37" mass="4291">MLNRYFPFLPFQESVTICSYNLSDKIVPCAHKESPSK</sequence>
<accession>A0A0A9AV37</accession>
<dbReference type="EMBL" id="GBRH01242909">
    <property type="protein sequence ID" value="JAD54986.1"/>
    <property type="molecule type" value="Transcribed_RNA"/>
</dbReference>
<organism evidence="1">
    <name type="scientific">Arundo donax</name>
    <name type="common">Giant reed</name>
    <name type="synonym">Donax arundinaceus</name>
    <dbReference type="NCBI Taxonomy" id="35708"/>
    <lineage>
        <taxon>Eukaryota</taxon>
        <taxon>Viridiplantae</taxon>
        <taxon>Streptophyta</taxon>
        <taxon>Embryophyta</taxon>
        <taxon>Tracheophyta</taxon>
        <taxon>Spermatophyta</taxon>
        <taxon>Magnoliopsida</taxon>
        <taxon>Liliopsida</taxon>
        <taxon>Poales</taxon>
        <taxon>Poaceae</taxon>
        <taxon>PACMAD clade</taxon>
        <taxon>Arundinoideae</taxon>
        <taxon>Arundineae</taxon>
        <taxon>Arundo</taxon>
    </lineage>
</organism>
<reference evidence="1" key="2">
    <citation type="journal article" date="2015" name="Data Brief">
        <title>Shoot transcriptome of the giant reed, Arundo donax.</title>
        <authorList>
            <person name="Barrero R.A."/>
            <person name="Guerrero F.D."/>
            <person name="Moolhuijzen P."/>
            <person name="Goolsby J.A."/>
            <person name="Tidwell J."/>
            <person name="Bellgard S.E."/>
            <person name="Bellgard M.I."/>
        </authorList>
    </citation>
    <scope>NUCLEOTIDE SEQUENCE</scope>
    <source>
        <tissue evidence="1">Shoot tissue taken approximately 20 cm above the soil surface</tissue>
    </source>
</reference>
<protein>
    <submittedName>
        <fullName evidence="1">Uncharacterized protein</fullName>
    </submittedName>
</protein>
<proteinExistence type="predicted"/>